<evidence type="ECO:0000313" key="2">
    <source>
        <dbReference type="EMBL" id="ADI17571.1"/>
    </source>
</evidence>
<name>E0XT30_9PROT</name>
<evidence type="ECO:0000256" key="1">
    <source>
        <dbReference type="SAM" id="MobiDB-lite"/>
    </source>
</evidence>
<dbReference type="AlphaFoldDB" id="E0XT30"/>
<accession>E0XT30</accession>
<proteinExistence type="predicted"/>
<feature type="region of interest" description="Disordered" evidence="1">
    <location>
        <begin position="1"/>
        <end position="21"/>
    </location>
</feature>
<protein>
    <submittedName>
        <fullName evidence="2">Uncharacterized protein</fullName>
    </submittedName>
</protein>
<reference evidence="2" key="1">
    <citation type="journal article" date="2011" name="Environ. Microbiol.">
        <title>Time-series analyses of Monterey Bay coastal microbial picoplankton using a 'genome proxy' microarray.</title>
        <authorList>
            <person name="Rich V.I."/>
            <person name="Pham V.D."/>
            <person name="Eppley J."/>
            <person name="Shi Y."/>
            <person name="DeLong E.F."/>
        </authorList>
    </citation>
    <scope>NUCLEOTIDE SEQUENCE</scope>
</reference>
<sequence length="72" mass="7868">MIRPGKNRRRRPKAPASGQSTLQAMGGAIVLGFWTCSMTSSSIRLVPTSEASHTRQNKYRCTTHFGVATDMA</sequence>
<organism evidence="2">
    <name type="scientific">uncultured alpha proteobacterium HF0130_06E21</name>
    <dbReference type="NCBI Taxonomy" id="710808"/>
    <lineage>
        <taxon>Bacteria</taxon>
        <taxon>Pseudomonadati</taxon>
        <taxon>Pseudomonadota</taxon>
        <taxon>Alphaproteobacteria</taxon>
        <taxon>environmental samples</taxon>
    </lineage>
</organism>
<feature type="compositionally biased region" description="Basic residues" evidence="1">
    <location>
        <begin position="1"/>
        <end position="13"/>
    </location>
</feature>
<dbReference type="EMBL" id="GU474868">
    <property type="protein sequence ID" value="ADI17571.1"/>
    <property type="molecule type" value="Genomic_DNA"/>
</dbReference>